<reference evidence="4" key="2">
    <citation type="submission" date="2021-09" db="EMBL/GenBank/DDBJ databases">
        <authorList>
            <person name="Gilroy R."/>
        </authorList>
    </citation>
    <scope>NUCLEOTIDE SEQUENCE</scope>
    <source>
        <strain evidence="4">7318</strain>
    </source>
</reference>
<protein>
    <submittedName>
        <fullName evidence="4">Enoyl-CoA hydratase/isomerase family protein</fullName>
    </submittedName>
</protein>
<evidence type="ECO:0000256" key="1">
    <source>
        <dbReference type="ARBA" id="ARBA00005254"/>
    </source>
</evidence>
<gene>
    <name evidence="4" type="ORF">K8V65_00555</name>
</gene>
<comment type="caution">
    <text evidence="4">The sequence shown here is derived from an EMBL/GenBank/DDBJ whole genome shotgun (WGS) entry which is preliminary data.</text>
</comment>
<dbReference type="Gene3D" id="1.10.12.10">
    <property type="entry name" value="Lyase 2-enoyl-coa Hydratase, Chain A, domain 2"/>
    <property type="match status" value="1"/>
</dbReference>
<dbReference type="Pfam" id="PF00378">
    <property type="entry name" value="ECH_1"/>
    <property type="match status" value="1"/>
</dbReference>
<evidence type="ECO:0000256" key="2">
    <source>
        <dbReference type="ARBA" id="ARBA00023239"/>
    </source>
</evidence>
<evidence type="ECO:0000256" key="3">
    <source>
        <dbReference type="RuleBase" id="RU003707"/>
    </source>
</evidence>
<evidence type="ECO:0000313" key="5">
    <source>
        <dbReference type="Proteomes" id="UP000780768"/>
    </source>
</evidence>
<dbReference type="InterPro" id="IPR018376">
    <property type="entry name" value="Enoyl-CoA_hyd/isom_CS"/>
</dbReference>
<comment type="similarity">
    <text evidence="1 3">Belongs to the enoyl-CoA hydratase/isomerase family.</text>
</comment>
<dbReference type="AlphaFoldDB" id="A0A921HM14"/>
<dbReference type="Proteomes" id="UP000780768">
    <property type="component" value="Unassembled WGS sequence"/>
</dbReference>
<dbReference type="PANTHER" id="PTHR11941">
    <property type="entry name" value="ENOYL-COA HYDRATASE-RELATED"/>
    <property type="match status" value="1"/>
</dbReference>
<dbReference type="InterPro" id="IPR029045">
    <property type="entry name" value="ClpP/crotonase-like_dom_sf"/>
</dbReference>
<dbReference type="Gene3D" id="3.90.226.10">
    <property type="entry name" value="2-enoyl-CoA Hydratase, Chain A, domain 1"/>
    <property type="match status" value="1"/>
</dbReference>
<name>A0A921HM14_9FIRM</name>
<organism evidence="4 5">
    <name type="scientific">Megamonas hypermegale</name>
    <dbReference type="NCBI Taxonomy" id="158847"/>
    <lineage>
        <taxon>Bacteria</taxon>
        <taxon>Bacillati</taxon>
        <taxon>Bacillota</taxon>
        <taxon>Negativicutes</taxon>
        <taxon>Selenomonadales</taxon>
        <taxon>Selenomonadaceae</taxon>
        <taxon>Megamonas</taxon>
    </lineage>
</organism>
<reference evidence="4" key="1">
    <citation type="journal article" date="2021" name="PeerJ">
        <title>Extensive microbial diversity within the chicken gut microbiome revealed by metagenomics and culture.</title>
        <authorList>
            <person name="Gilroy R."/>
            <person name="Ravi A."/>
            <person name="Getino M."/>
            <person name="Pursley I."/>
            <person name="Horton D.L."/>
            <person name="Alikhan N.F."/>
            <person name="Baker D."/>
            <person name="Gharbi K."/>
            <person name="Hall N."/>
            <person name="Watson M."/>
            <person name="Adriaenssens E.M."/>
            <person name="Foster-Nyarko E."/>
            <person name="Jarju S."/>
            <person name="Secka A."/>
            <person name="Antonio M."/>
            <person name="Oren A."/>
            <person name="Chaudhuri R.R."/>
            <person name="La Ragione R."/>
            <person name="Hildebrand F."/>
            <person name="Pallen M.J."/>
        </authorList>
    </citation>
    <scope>NUCLEOTIDE SEQUENCE</scope>
    <source>
        <strain evidence="4">7318</strain>
    </source>
</reference>
<sequence>MENVLVERKGRLGIMTLNRPKCLNAMNDGLVEDFHAALTELESDNAIRVIILTGAGRAFCAGGDLNYLESLTDDLERQNFIRRVGQMTLRIKECAKPVIAMVNGVTAGAGVNLMLACDIVCSSENAKFIQSFVNVGLVPDCGGMYLLKETVGLQKAKELMFTADVISAQEAEKLQMVMHVYTQEDLVIETEKLADKIAKGAPFAITYMKKMLNKSYHNLAEFLDEEALVQTFCLGTQDCREGINAFKEKRAPKFTGK</sequence>
<dbReference type="InterPro" id="IPR001753">
    <property type="entry name" value="Enoyl-CoA_hydra/iso"/>
</dbReference>
<dbReference type="CDD" id="cd06558">
    <property type="entry name" value="crotonase-like"/>
    <property type="match status" value="1"/>
</dbReference>
<dbReference type="InterPro" id="IPR014748">
    <property type="entry name" value="Enoyl-CoA_hydra_C"/>
</dbReference>
<accession>A0A921HM14</accession>
<dbReference type="PROSITE" id="PS00166">
    <property type="entry name" value="ENOYL_COA_HYDRATASE"/>
    <property type="match status" value="1"/>
</dbReference>
<dbReference type="EMBL" id="DYVR01000015">
    <property type="protein sequence ID" value="HJF84144.1"/>
    <property type="molecule type" value="Genomic_DNA"/>
</dbReference>
<keyword evidence="2" id="KW-0456">Lyase</keyword>
<dbReference type="GO" id="GO:0006635">
    <property type="term" value="P:fatty acid beta-oxidation"/>
    <property type="evidence" value="ECO:0007669"/>
    <property type="project" value="TreeGrafter"/>
</dbReference>
<dbReference type="RefSeq" id="WP_304066846.1">
    <property type="nucleotide sequence ID" value="NZ_CALXYC010000015.1"/>
</dbReference>
<dbReference type="PANTHER" id="PTHR11941:SF133">
    <property type="entry name" value="1,2-EPOXYPHENYLACETYL-COA ISOMERASE"/>
    <property type="match status" value="1"/>
</dbReference>
<evidence type="ECO:0000313" key="4">
    <source>
        <dbReference type="EMBL" id="HJF84144.1"/>
    </source>
</evidence>
<dbReference type="SUPFAM" id="SSF52096">
    <property type="entry name" value="ClpP/crotonase"/>
    <property type="match status" value="1"/>
</dbReference>
<dbReference type="GO" id="GO:0016829">
    <property type="term" value="F:lyase activity"/>
    <property type="evidence" value="ECO:0007669"/>
    <property type="project" value="UniProtKB-KW"/>
</dbReference>
<proteinExistence type="inferred from homology"/>